<dbReference type="GO" id="GO:0004812">
    <property type="term" value="F:aminoacyl-tRNA ligase activity"/>
    <property type="evidence" value="ECO:0007669"/>
    <property type="project" value="UniProtKB-KW"/>
</dbReference>
<evidence type="ECO:0000256" key="2">
    <source>
        <dbReference type="ARBA" id="ARBA00022723"/>
    </source>
</evidence>
<reference evidence="6 7" key="1">
    <citation type="submission" date="2016-10" db="EMBL/GenBank/DDBJ databases">
        <authorList>
            <person name="de Groot N.N."/>
        </authorList>
    </citation>
    <scope>NUCLEOTIDE SEQUENCE [LARGE SCALE GENOMIC DNA]</scope>
    <source>
        <strain evidence="6 7">CGMCC 1.5058</strain>
    </source>
</reference>
<feature type="domain" description="Threonyl/alanyl tRNA synthetase SAD" evidence="5">
    <location>
        <begin position="217"/>
        <end position="259"/>
    </location>
</feature>
<sequence length="421" mass="48512">MGWAVLSRMYFAVHTFFRTSLGFFDTMRKKNVIGVKSLKLYQKNPEKVRFTSRVKSVREKEDCDLVTLEESWFYPEGGGQPHDEGTINGKKVLDVFVEDGEIYHKLSAYSGLTLHVPVDCVIDEKVRWDYSVQHTAQHVLTAVLADHHAVETVSFHLGTVHATIDTDRPATWEMLKEVEGKVNDLIREDLKVLAYYRDAYSLKDLPLRKAVSVEEDIRIIQIGQLDYCGCGGTHVESLKDLRLFKAIQVENYKGGSRIYYKAGDRAFRHLEEEEEILALLKEELEVNLDALPFHVRRLKEEKEEYKKTAEIFSKRLAEEMVKGYQEDVVVLPLEEGDDFLKTLGAEMMKKNKIGVFYREDGRIFVFTGKRTSAKLLLSGLKEEFRFRGGGGDTMVQGYIELEEERKPFVSKLYDRLLSLEL</sequence>
<proteinExistence type="predicted"/>
<dbReference type="PANTHER" id="PTHR43462:SF1">
    <property type="entry name" value="ALANYL-TRNA EDITING PROTEIN AARSD1"/>
    <property type="match status" value="1"/>
</dbReference>
<keyword evidence="4" id="KW-0175">Coiled coil</keyword>
<dbReference type="RefSeq" id="WP_051651611.1">
    <property type="nucleotide sequence ID" value="NZ_FNDZ01000005.1"/>
</dbReference>
<protein>
    <submittedName>
        <fullName evidence="6">Alanyl-tRNA synthetase</fullName>
    </submittedName>
</protein>
<dbReference type="SUPFAM" id="SSF55186">
    <property type="entry name" value="ThrRS/AlaRS common domain"/>
    <property type="match status" value="1"/>
</dbReference>
<evidence type="ECO:0000256" key="4">
    <source>
        <dbReference type="SAM" id="Coils"/>
    </source>
</evidence>
<evidence type="ECO:0000259" key="5">
    <source>
        <dbReference type="SMART" id="SM00863"/>
    </source>
</evidence>
<dbReference type="InterPro" id="IPR018163">
    <property type="entry name" value="Thr/Ala-tRNA-synth_IIc_edit"/>
</dbReference>
<evidence type="ECO:0000256" key="1">
    <source>
        <dbReference type="ARBA" id="ARBA00001947"/>
    </source>
</evidence>
<dbReference type="PANTHER" id="PTHR43462">
    <property type="entry name" value="ALANYL-TRNA EDITING PROTEIN"/>
    <property type="match status" value="1"/>
</dbReference>
<dbReference type="GO" id="GO:0005524">
    <property type="term" value="F:ATP binding"/>
    <property type="evidence" value="ECO:0007669"/>
    <property type="project" value="InterPro"/>
</dbReference>
<evidence type="ECO:0000256" key="3">
    <source>
        <dbReference type="ARBA" id="ARBA00022833"/>
    </source>
</evidence>
<keyword evidence="2" id="KW-0479">Metal-binding</keyword>
<dbReference type="InterPro" id="IPR012947">
    <property type="entry name" value="tRNA_SAD"/>
</dbReference>
<dbReference type="EMBL" id="FNDZ01000005">
    <property type="protein sequence ID" value="SDI94202.1"/>
    <property type="molecule type" value="Genomic_DNA"/>
</dbReference>
<dbReference type="SUPFAM" id="SSF50447">
    <property type="entry name" value="Translation proteins"/>
    <property type="match status" value="1"/>
</dbReference>
<dbReference type="InterPro" id="IPR009000">
    <property type="entry name" value="Transl_B-barrel_sf"/>
</dbReference>
<comment type="cofactor">
    <cofactor evidence="1">
        <name>Zn(2+)</name>
        <dbReference type="ChEBI" id="CHEBI:29105"/>
    </cofactor>
</comment>
<feature type="coiled-coil region" evidence="4">
    <location>
        <begin position="270"/>
        <end position="315"/>
    </location>
</feature>
<dbReference type="Proteomes" id="UP000183255">
    <property type="component" value="Unassembled WGS sequence"/>
</dbReference>
<dbReference type="SMART" id="SM00863">
    <property type="entry name" value="tRNA_SAD"/>
    <property type="match status" value="1"/>
</dbReference>
<accession>A0A1G8PP89</accession>
<keyword evidence="6" id="KW-0436">Ligase</keyword>
<evidence type="ECO:0000313" key="6">
    <source>
        <dbReference type="EMBL" id="SDI94202.1"/>
    </source>
</evidence>
<dbReference type="Gene3D" id="2.40.30.130">
    <property type="match status" value="1"/>
</dbReference>
<gene>
    <name evidence="6" type="ORF">SAMN05421804_105162</name>
</gene>
<dbReference type="Pfam" id="PF07973">
    <property type="entry name" value="tRNA_SAD"/>
    <property type="match status" value="1"/>
</dbReference>
<keyword evidence="6" id="KW-0030">Aminoacyl-tRNA synthetase</keyword>
<dbReference type="AlphaFoldDB" id="A0A1G8PP89"/>
<dbReference type="Gene3D" id="3.30.980.10">
    <property type="entry name" value="Threonyl-trna Synthetase, Chain A, domain 2"/>
    <property type="match status" value="1"/>
</dbReference>
<organism evidence="6 7">
    <name type="scientific">Proteiniclasticum ruminis</name>
    <dbReference type="NCBI Taxonomy" id="398199"/>
    <lineage>
        <taxon>Bacteria</taxon>
        <taxon>Bacillati</taxon>
        <taxon>Bacillota</taxon>
        <taxon>Clostridia</taxon>
        <taxon>Eubacteriales</taxon>
        <taxon>Clostridiaceae</taxon>
        <taxon>Proteiniclasticum</taxon>
    </lineage>
</organism>
<dbReference type="GO" id="GO:0046872">
    <property type="term" value="F:metal ion binding"/>
    <property type="evidence" value="ECO:0007669"/>
    <property type="project" value="UniProtKB-KW"/>
</dbReference>
<keyword evidence="3" id="KW-0862">Zinc</keyword>
<dbReference type="InterPro" id="IPR051335">
    <property type="entry name" value="Alanyl-tRNA_Editing_Enzymes"/>
</dbReference>
<dbReference type="GO" id="GO:0002161">
    <property type="term" value="F:aminoacyl-tRNA deacylase activity"/>
    <property type="evidence" value="ECO:0007669"/>
    <property type="project" value="UniProtKB-ARBA"/>
</dbReference>
<name>A0A1G8PP89_9CLOT</name>
<evidence type="ECO:0000313" key="7">
    <source>
        <dbReference type="Proteomes" id="UP000183255"/>
    </source>
</evidence>
<dbReference type="GO" id="GO:0043039">
    <property type="term" value="P:tRNA aminoacylation"/>
    <property type="evidence" value="ECO:0007669"/>
    <property type="project" value="InterPro"/>
</dbReference>